<dbReference type="RefSeq" id="WP_251806266.1">
    <property type="nucleotide sequence ID" value="NZ_CP166679.1"/>
</dbReference>
<dbReference type="InterPro" id="IPR001608">
    <property type="entry name" value="Ala_racemase_N"/>
</dbReference>
<sequence length="370" mass="41436">MTAHNWYTITDTKDIITPSLVVYPDRIEKNIRTMIKMAGGVQRLRPHIKTHKMAQIVHLQIKHGIEKFKCATLAEAELLGKCGAKDILMAMQPVAANIERFFTLVQTFPDSNFSTLTDNLETAGEIAKIAAEKFQKASLWLDINNGMDRTGICPDKTAQELYKYIHHHPNLIASGLHVYDGHIRIQDPAERKKACDRDFASVLLLKDDLENAGIPVPTIVAGGSPTFPFHAIRQGVETSPGTTLLWDAGYGDSFKDLEFLHAAVLLTRVISKPNTGKVCFDLGHKWLASEMNFPRVQFLGVENWEQIGQSEEHFIVQYPQESELKVGHLAYAIPKHICPTVAKYDWVLTAVDGIITDSWKVAARDKKITI</sequence>
<dbReference type="CDD" id="cd06821">
    <property type="entry name" value="PLPDE_III_D-TA"/>
    <property type="match status" value="1"/>
</dbReference>
<dbReference type="InterPro" id="IPR026956">
    <property type="entry name" value="D-ser_dehydrat-like_dom"/>
</dbReference>
<proteinExistence type="inferred from homology"/>
<dbReference type="PANTHER" id="PTHR28004">
    <property type="entry name" value="ZGC:162816-RELATED"/>
    <property type="match status" value="1"/>
</dbReference>
<dbReference type="EMBL" id="JBHUOK010000032">
    <property type="protein sequence ID" value="MFD2791059.1"/>
    <property type="molecule type" value="Genomic_DNA"/>
</dbReference>
<gene>
    <name evidence="4" type="ORF">ACFS1K_14885</name>
</gene>
<dbReference type="InterPro" id="IPR029066">
    <property type="entry name" value="PLP-binding_barrel"/>
</dbReference>
<dbReference type="Gene3D" id="2.40.37.20">
    <property type="entry name" value="D-serine dehydratase-like domain"/>
    <property type="match status" value="1"/>
</dbReference>
<dbReference type="InterPro" id="IPR051466">
    <property type="entry name" value="D-amino_acid_metab_enzyme"/>
</dbReference>
<evidence type="ECO:0000259" key="3">
    <source>
        <dbReference type="SMART" id="SM01119"/>
    </source>
</evidence>
<evidence type="ECO:0000256" key="2">
    <source>
        <dbReference type="ARBA" id="ARBA00023239"/>
    </source>
</evidence>
<evidence type="ECO:0000256" key="1">
    <source>
        <dbReference type="ARBA" id="ARBA00005323"/>
    </source>
</evidence>
<dbReference type="Proteomes" id="UP001597532">
    <property type="component" value="Unassembled WGS sequence"/>
</dbReference>
<feature type="domain" description="D-serine dehydratase-like" evidence="3">
    <location>
        <begin position="262"/>
        <end position="352"/>
    </location>
</feature>
<reference evidence="5" key="1">
    <citation type="journal article" date="2019" name="Int. J. Syst. Evol. Microbiol.">
        <title>The Global Catalogue of Microorganisms (GCM) 10K type strain sequencing project: providing services to taxonomists for standard genome sequencing and annotation.</title>
        <authorList>
            <consortium name="The Broad Institute Genomics Platform"/>
            <consortium name="The Broad Institute Genome Sequencing Center for Infectious Disease"/>
            <person name="Wu L."/>
            <person name="Ma J."/>
        </authorList>
    </citation>
    <scope>NUCLEOTIDE SEQUENCE [LARGE SCALE GENOMIC DNA]</scope>
    <source>
        <strain evidence="5">KCTC 52924</strain>
    </source>
</reference>
<protein>
    <submittedName>
        <fullName evidence="4">D-TA family PLP-dependent enzyme</fullName>
    </submittedName>
</protein>
<dbReference type="Gene3D" id="3.20.20.10">
    <property type="entry name" value="Alanine racemase"/>
    <property type="match status" value="1"/>
</dbReference>
<dbReference type="Pfam" id="PF01168">
    <property type="entry name" value="Ala_racemase_N"/>
    <property type="match status" value="1"/>
</dbReference>
<keyword evidence="5" id="KW-1185">Reference proteome</keyword>
<accession>A0ABW5VIS1</accession>
<dbReference type="InterPro" id="IPR042208">
    <property type="entry name" value="D-ser_dehydrat-like_sf"/>
</dbReference>
<comment type="similarity">
    <text evidence="1">Belongs to the DSD1 family.</text>
</comment>
<evidence type="ECO:0000313" key="5">
    <source>
        <dbReference type="Proteomes" id="UP001597532"/>
    </source>
</evidence>
<organism evidence="4 5">
    <name type="scientific">Arenibacter antarcticus</name>
    <dbReference type="NCBI Taxonomy" id="2040469"/>
    <lineage>
        <taxon>Bacteria</taxon>
        <taxon>Pseudomonadati</taxon>
        <taxon>Bacteroidota</taxon>
        <taxon>Flavobacteriia</taxon>
        <taxon>Flavobacteriales</taxon>
        <taxon>Flavobacteriaceae</taxon>
        <taxon>Arenibacter</taxon>
    </lineage>
</organism>
<evidence type="ECO:0000313" key="4">
    <source>
        <dbReference type="EMBL" id="MFD2791059.1"/>
    </source>
</evidence>
<dbReference type="SMART" id="SM01119">
    <property type="entry name" value="D-ser_dehydrat"/>
    <property type="match status" value="1"/>
</dbReference>
<comment type="caution">
    <text evidence="4">The sequence shown here is derived from an EMBL/GenBank/DDBJ whole genome shotgun (WGS) entry which is preliminary data.</text>
</comment>
<dbReference type="PANTHER" id="PTHR28004:SF2">
    <property type="entry name" value="D-SERINE DEHYDRATASE"/>
    <property type="match status" value="1"/>
</dbReference>
<keyword evidence="2" id="KW-0456">Lyase</keyword>
<dbReference type="SUPFAM" id="SSF51419">
    <property type="entry name" value="PLP-binding barrel"/>
    <property type="match status" value="1"/>
</dbReference>
<dbReference type="Pfam" id="PF14031">
    <property type="entry name" value="D-ser_dehydrat"/>
    <property type="match status" value="1"/>
</dbReference>
<name>A0ABW5VIS1_9FLAO</name>